<name>D5BS55_PUNMI</name>
<evidence type="ECO:0000256" key="1">
    <source>
        <dbReference type="SAM" id="SignalP"/>
    </source>
</evidence>
<gene>
    <name evidence="2" type="ordered locus">SAR116_0859</name>
</gene>
<accession>D5BS55</accession>
<dbReference type="RefSeq" id="WP_013045731.1">
    <property type="nucleotide sequence ID" value="NC_014010.1"/>
</dbReference>
<sequence>MIIRTILTITLLTGLTVSIGAFAQSQPLVVLEYPNQSASGNVDSNNPFVIDPNYTTKHKVAQNETLSHVINKHYANSGLNLKFIEMAIVAANAKAFVRGNPNFLYADKTLHLPSLNEIQDMILGKNKSKATSGGGSSQSDQIYFIGG</sequence>
<protein>
    <submittedName>
        <fullName evidence="2">Transmembrane Tfp pilus assembly protein FimV</fullName>
    </submittedName>
</protein>
<dbReference type="OrthoDB" id="7357103at2"/>
<reference evidence="2 3" key="1">
    <citation type="journal article" date="2010" name="J. Bacteriol.">
        <title>Complete genome sequence of "Candidatus Puniceispirillum marinum" IMCC1322, a representative of the SAR116 clade in the Alphaproteobacteria.</title>
        <authorList>
            <person name="Oh H.M."/>
            <person name="Kwon K.K."/>
            <person name="Kang I."/>
            <person name="Kang S.G."/>
            <person name="Lee J.H."/>
            <person name="Kim S.J."/>
            <person name="Cho J.C."/>
        </authorList>
    </citation>
    <scope>NUCLEOTIDE SEQUENCE [LARGE SCALE GENOMIC DNA]</scope>
    <source>
        <strain evidence="2 3">IMCC1322</strain>
    </source>
</reference>
<proteinExistence type="predicted"/>
<keyword evidence="2" id="KW-0472">Membrane</keyword>
<evidence type="ECO:0000313" key="3">
    <source>
        <dbReference type="Proteomes" id="UP000007460"/>
    </source>
</evidence>
<organism evidence="2 3">
    <name type="scientific">Puniceispirillum marinum (strain IMCC1322)</name>
    <dbReference type="NCBI Taxonomy" id="488538"/>
    <lineage>
        <taxon>Bacteria</taxon>
        <taxon>Pseudomonadati</taxon>
        <taxon>Pseudomonadota</taxon>
        <taxon>Alphaproteobacteria</taxon>
        <taxon>Candidatus Puniceispirillales</taxon>
        <taxon>Candidatus Puniceispirillaceae</taxon>
        <taxon>Candidatus Puniceispirillum</taxon>
    </lineage>
</organism>
<dbReference type="eggNOG" id="ENOG5033HA8">
    <property type="taxonomic scope" value="Bacteria"/>
</dbReference>
<feature type="chain" id="PRO_5003070069" evidence="1">
    <location>
        <begin position="24"/>
        <end position="147"/>
    </location>
</feature>
<keyword evidence="3" id="KW-1185">Reference proteome</keyword>
<dbReference type="KEGG" id="apb:SAR116_0859"/>
<keyword evidence="2" id="KW-0812">Transmembrane</keyword>
<keyword evidence="1" id="KW-0732">Signal</keyword>
<dbReference type="HOGENOM" id="CLU_1766485_0_0_5"/>
<feature type="signal peptide" evidence="1">
    <location>
        <begin position="1"/>
        <end position="23"/>
    </location>
</feature>
<dbReference type="STRING" id="488538.SAR116_0859"/>
<dbReference type="Proteomes" id="UP000007460">
    <property type="component" value="Chromosome"/>
</dbReference>
<dbReference type="AlphaFoldDB" id="D5BS55"/>
<dbReference type="EMBL" id="CP001751">
    <property type="protein sequence ID" value="ADE39102.1"/>
    <property type="molecule type" value="Genomic_DNA"/>
</dbReference>
<evidence type="ECO:0000313" key="2">
    <source>
        <dbReference type="EMBL" id="ADE39102.1"/>
    </source>
</evidence>